<dbReference type="InterPro" id="IPR051325">
    <property type="entry name" value="Nudix_hydrolase_domain"/>
</dbReference>
<dbReference type="CDD" id="cd04664">
    <property type="entry name" value="NUDIX_DHNTPase_like"/>
    <property type="match status" value="1"/>
</dbReference>
<dbReference type="PANTHER" id="PTHR21340:SF0">
    <property type="entry name" value="BIS(5'-NUCLEOSYL)-TETRAPHOSPHATASE [ASYMMETRICAL]"/>
    <property type="match status" value="1"/>
</dbReference>
<name>A0A0B9GD91_9GAMM</name>
<dbReference type="AlphaFoldDB" id="A0A0B9GD91"/>
<gene>
    <name evidence="3" type="ORF">RJ45_15045</name>
</gene>
<dbReference type="GO" id="GO:0006754">
    <property type="term" value="P:ATP biosynthetic process"/>
    <property type="evidence" value="ECO:0007669"/>
    <property type="project" value="TreeGrafter"/>
</dbReference>
<dbReference type="EMBL" id="JWLZ01000169">
    <property type="protein sequence ID" value="KHT62815.1"/>
    <property type="molecule type" value="Genomic_DNA"/>
</dbReference>
<dbReference type="RefSeq" id="WP_039463775.1">
    <property type="nucleotide sequence ID" value="NZ_JWLZ01000169.1"/>
</dbReference>
<evidence type="ECO:0000259" key="2">
    <source>
        <dbReference type="PROSITE" id="PS51462"/>
    </source>
</evidence>
<dbReference type="Proteomes" id="UP000031278">
    <property type="component" value="Unassembled WGS sequence"/>
</dbReference>
<dbReference type="SUPFAM" id="SSF55811">
    <property type="entry name" value="Nudix"/>
    <property type="match status" value="1"/>
</dbReference>
<evidence type="ECO:0000313" key="4">
    <source>
        <dbReference type="Proteomes" id="UP000031278"/>
    </source>
</evidence>
<dbReference type="PROSITE" id="PS51462">
    <property type="entry name" value="NUDIX"/>
    <property type="match status" value="1"/>
</dbReference>
<dbReference type="PANTHER" id="PTHR21340">
    <property type="entry name" value="DIADENOSINE 5,5-P1,P4-TETRAPHOSPHATE PYROPHOSPHOHYDROLASE MUTT"/>
    <property type="match status" value="1"/>
</dbReference>
<dbReference type="InterPro" id="IPR015797">
    <property type="entry name" value="NUDIX_hydrolase-like_dom_sf"/>
</dbReference>
<dbReference type="Pfam" id="PF00293">
    <property type="entry name" value="NUDIX"/>
    <property type="match status" value="1"/>
</dbReference>
<accession>A0A0B9GD91</accession>
<dbReference type="GO" id="GO:0006167">
    <property type="term" value="P:AMP biosynthetic process"/>
    <property type="evidence" value="ECO:0007669"/>
    <property type="project" value="TreeGrafter"/>
</dbReference>
<comment type="caution">
    <text evidence="3">The sequence shown here is derived from an EMBL/GenBank/DDBJ whole genome shotgun (WGS) entry which is preliminary data.</text>
</comment>
<dbReference type="Gene3D" id="3.90.79.10">
    <property type="entry name" value="Nucleoside Triphosphate Pyrophosphohydrolase"/>
    <property type="match status" value="1"/>
</dbReference>
<dbReference type="InterPro" id="IPR000086">
    <property type="entry name" value="NUDIX_hydrolase_dom"/>
</dbReference>
<sequence length="154" mass="17790">MTTQKIPVNTSIVSGVALSEIDGEMKMLLMKRVKGDYWCHVAGSIEGEEMGWQAIIREFYEETQISVTELYNAQYLEQFFEANINVLQIIPVFAVLCPPNQPVFLNEEHTEYRWVSLEEAKALVPFPGQRQVYDHVWAHFVDNRPSDHMKVSIN</sequence>
<evidence type="ECO:0000313" key="3">
    <source>
        <dbReference type="EMBL" id="KHT62815.1"/>
    </source>
</evidence>
<dbReference type="GO" id="GO:0004081">
    <property type="term" value="F:bis(5'-nucleosyl)-tetraphosphatase (asymmetrical) activity"/>
    <property type="evidence" value="ECO:0007669"/>
    <property type="project" value="TreeGrafter"/>
</dbReference>
<organism evidence="3 4">
    <name type="scientific">Photobacterium gaetbulicola</name>
    <dbReference type="NCBI Taxonomy" id="1295392"/>
    <lineage>
        <taxon>Bacteria</taxon>
        <taxon>Pseudomonadati</taxon>
        <taxon>Pseudomonadota</taxon>
        <taxon>Gammaproteobacteria</taxon>
        <taxon>Vibrionales</taxon>
        <taxon>Vibrionaceae</taxon>
        <taxon>Photobacterium</taxon>
    </lineage>
</organism>
<proteinExistence type="predicted"/>
<reference evidence="3 4" key="1">
    <citation type="submission" date="2014-12" db="EMBL/GenBank/DDBJ databases">
        <title>Genome sequencing of Photobacterium gaetbulicola AD005a.</title>
        <authorList>
            <person name="Adrian T.G.S."/>
            <person name="Chan K.G."/>
        </authorList>
    </citation>
    <scope>NUCLEOTIDE SEQUENCE [LARGE SCALE GENOMIC DNA]</scope>
    <source>
        <strain evidence="3 4">AD005a</strain>
    </source>
</reference>
<evidence type="ECO:0000256" key="1">
    <source>
        <dbReference type="ARBA" id="ARBA00022801"/>
    </source>
</evidence>
<protein>
    <submittedName>
        <fullName evidence="3">DNA mismatch repair protein MutT</fullName>
    </submittedName>
</protein>
<keyword evidence="1" id="KW-0378">Hydrolase</keyword>
<feature type="domain" description="Nudix hydrolase" evidence="2">
    <location>
        <begin position="8"/>
        <end position="136"/>
    </location>
</feature>